<dbReference type="GO" id="GO:0005674">
    <property type="term" value="C:transcription factor TFIIF complex"/>
    <property type="evidence" value="ECO:0007669"/>
    <property type="project" value="InterPro"/>
</dbReference>
<proteinExistence type="inferred from homology"/>
<dbReference type="OrthoDB" id="26094at2759"/>
<dbReference type="RefSeq" id="XP_023162886.1">
    <property type="nucleotide sequence ID" value="XM_023307118.2"/>
</dbReference>
<dbReference type="GeneID" id="111594009"/>
<comment type="subcellular location">
    <subcellularLocation>
        <location evidence="1">Nucleus</location>
    </subcellularLocation>
</comment>
<evidence type="ECO:0000256" key="7">
    <source>
        <dbReference type="ARBA" id="ARBA00023242"/>
    </source>
</evidence>
<dbReference type="FunFam" id="1.10.10.10:FF:000035">
    <property type="entry name" value="General transcription factor IIF subunit 2"/>
    <property type="match status" value="1"/>
</dbReference>
<dbReference type="GO" id="GO:0006367">
    <property type="term" value="P:transcription initiation at RNA polymerase II promoter"/>
    <property type="evidence" value="ECO:0007669"/>
    <property type="project" value="InterPro"/>
</dbReference>
<feature type="domain" description="TFIIF beta subunit N-terminal" evidence="11">
    <location>
        <begin position="18"/>
        <end position="55"/>
    </location>
</feature>
<evidence type="ECO:0000256" key="8">
    <source>
        <dbReference type="ARBA" id="ARBA00033388"/>
    </source>
</evidence>
<keyword evidence="6" id="KW-0804">Transcription</keyword>
<evidence type="ECO:0000256" key="6">
    <source>
        <dbReference type="ARBA" id="ARBA00023163"/>
    </source>
</evidence>
<evidence type="ECO:0000259" key="11">
    <source>
        <dbReference type="Pfam" id="PF17683"/>
    </source>
</evidence>
<dbReference type="InterPro" id="IPR036390">
    <property type="entry name" value="WH_DNA-bd_sf"/>
</dbReference>
<sequence length="145" mass="17164">MAQEAIKKKKMDLSKAERGIWLVKVPNYVAELWEKSPSEMQVATMRMQKSETGNTEPAKKDDNRRKKDGASKTLSKENIMDMLFQAFEKHQYYTLKDLQFITKQSVFVLKAILKDIGDYSKDPAHRQMWELKEEYRHYQQPDETK</sequence>
<accession>A0A6J1LHS4</accession>
<gene>
    <name evidence="13" type="primary">LOC111594009</name>
</gene>
<dbReference type="InterPro" id="IPR011039">
    <property type="entry name" value="TFIIF_interaction"/>
</dbReference>
<dbReference type="InterPro" id="IPR003196">
    <property type="entry name" value="TFIIF_beta"/>
</dbReference>
<feature type="region of interest" description="Disordered" evidence="9">
    <location>
        <begin position="42"/>
        <end position="73"/>
    </location>
</feature>
<reference evidence="13" key="1">
    <citation type="submission" date="2025-08" db="UniProtKB">
        <authorList>
            <consortium name="RefSeq"/>
        </authorList>
    </citation>
    <scope>IDENTIFICATION</scope>
    <source>
        <strain evidence="13">15085-1641.00</strain>
        <tissue evidence="13">Whole body</tissue>
    </source>
</reference>
<protein>
    <recommendedName>
        <fullName evidence="3">General transcription factor IIF subunit 2</fullName>
    </recommendedName>
    <alternativeName>
        <fullName evidence="8">Transcription initiation factor IIF subunit beta</fullName>
    </alternativeName>
</protein>
<evidence type="ECO:0000256" key="9">
    <source>
        <dbReference type="SAM" id="MobiDB-lite"/>
    </source>
</evidence>
<evidence type="ECO:0000256" key="4">
    <source>
        <dbReference type="ARBA" id="ARBA00023015"/>
    </source>
</evidence>
<dbReference type="SUPFAM" id="SSF50916">
    <property type="entry name" value="Rap30/74 interaction domains"/>
    <property type="match status" value="1"/>
</dbReference>
<keyword evidence="12" id="KW-1185">Reference proteome</keyword>
<dbReference type="GO" id="GO:0003677">
    <property type="term" value="F:DNA binding"/>
    <property type="evidence" value="ECO:0007669"/>
    <property type="project" value="UniProtKB-KW"/>
</dbReference>
<dbReference type="InterPro" id="IPR040450">
    <property type="entry name" value="TFIIF_beta_HTH"/>
</dbReference>
<dbReference type="Pfam" id="PF02270">
    <property type="entry name" value="TFIIF_beta"/>
    <property type="match status" value="1"/>
</dbReference>
<keyword evidence="7" id="KW-0539">Nucleus</keyword>
<dbReference type="Proteomes" id="UP000504633">
    <property type="component" value="Unplaced"/>
</dbReference>
<dbReference type="GO" id="GO:0006368">
    <property type="term" value="P:transcription elongation by RNA polymerase II"/>
    <property type="evidence" value="ECO:0007669"/>
    <property type="project" value="UniProtKB-ARBA"/>
</dbReference>
<dbReference type="InterPro" id="IPR040504">
    <property type="entry name" value="TFIIF_beta_N"/>
</dbReference>
<dbReference type="AlphaFoldDB" id="A0A6J1LHS4"/>
<comment type="similarity">
    <text evidence="2">Belongs to the TFIIF beta subunit family.</text>
</comment>
<name>A0A6J1LHS4_DROHY</name>
<keyword evidence="5" id="KW-0238">DNA-binding</keyword>
<dbReference type="PANTHER" id="PTHR10445">
    <property type="entry name" value="GENERAL TRANSCRIPTION FACTOR IIF SUBUNIT 2"/>
    <property type="match status" value="1"/>
</dbReference>
<keyword evidence="4" id="KW-0805">Transcription regulation</keyword>
<dbReference type="InterPro" id="IPR036388">
    <property type="entry name" value="WH-like_DNA-bd_sf"/>
</dbReference>
<organism evidence="12 13">
    <name type="scientific">Drosophila hydei</name>
    <name type="common">Fruit fly</name>
    <dbReference type="NCBI Taxonomy" id="7224"/>
    <lineage>
        <taxon>Eukaryota</taxon>
        <taxon>Metazoa</taxon>
        <taxon>Ecdysozoa</taxon>
        <taxon>Arthropoda</taxon>
        <taxon>Hexapoda</taxon>
        <taxon>Insecta</taxon>
        <taxon>Pterygota</taxon>
        <taxon>Neoptera</taxon>
        <taxon>Endopterygota</taxon>
        <taxon>Diptera</taxon>
        <taxon>Brachycera</taxon>
        <taxon>Muscomorpha</taxon>
        <taxon>Ephydroidea</taxon>
        <taxon>Drosophilidae</taxon>
        <taxon>Drosophila</taxon>
    </lineage>
</organism>
<evidence type="ECO:0000256" key="2">
    <source>
        <dbReference type="ARBA" id="ARBA00009543"/>
    </source>
</evidence>
<dbReference type="PANTHER" id="PTHR10445:SF0">
    <property type="entry name" value="GENERAL TRANSCRIPTION FACTOR IIF SUBUNIT 2"/>
    <property type="match status" value="1"/>
</dbReference>
<evidence type="ECO:0000313" key="13">
    <source>
        <dbReference type="RefSeq" id="XP_023162886.1"/>
    </source>
</evidence>
<evidence type="ECO:0000256" key="3">
    <source>
        <dbReference type="ARBA" id="ARBA00020815"/>
    </source>
</evidence>
<evidence type="ECO:0000313" key="12">
    <source>
        <dbReference type="Proteomes" id="UP000504633"/>
    </source>
</evidence>
<evidence type="ECO:0000259" key="10">
    <source>
        <dbReference type="Pfam" id="PF02270"/>
    </source>
</evidence>
<dbReference type="SUPFAM" id="SSF46785">
    <property type="entry name" value="Winged helix' DNA-binding domain"/>
    <property type="match status" value="1"/>
</dbReference>
<evidence type="ECO:0000256" key="5">
    <source>
        <dbReference type="ARBA" id="ARBA00023125"/>
    </source>
</evidence>
<dbReference type="Gene3D" id="1.10.10.10">
    <property type="entry name" value="Winged helix-like DNA-binding domain superfamily/Winged helix DNA-binding domain"/>
    <property type="match status" value="1"/>
</dbReference>
<feature type="domain" description="TFIIF beta subunit HTH" evidence="10">
    <location>
        <begin position="75"/>
        <end position="136"/>
    </location>
</feature>
<feature type="compositionally biased region" description="Basic and acidic residues" evidence="9">
    <location>
        <begin position="57"/>
        <end position="73"/>
    </location>
</feature>
<evidence type="ECO:0000256" key="1">
    <source>
        <dbReference type="ARBA" id="ARBA00004123"/>
    </source>
</evidence>
<dbReference type="Pfam" id="PF17683">
    <property type="entry name" value="TFIIF_beta_N"/>
    <property type="match status" value="1"/>
</dbReference>